<dbReference type="PANTHER" id="PTHR38166:SF1">
    <property type="entry name" value="C2H2-TYPE DOMAIN-CONTAINING PROTEIN"/>
    <property type="match status" value="1"/>
</dbReference>
<comment type="caution">
    <text evidence="2">The sequence shown here is derived from an EMBL/GenBank/DDBJ whole genome shotgun (WGS) entry which is preliminary data.</text>
</comment>
<feature type="region of interest" description="Disordered" evidence="1">
    <location>
        <begin position="411"/>
        <end position="474"/>
    </location>
</feature>
<protein>
    <recommendedName>
        <fullName evidence="4">C2H2-type domain-containing protein</fullName>
    </recommendedName>
</protein>
<dbReference type="OrthoDB" id="4161727at2759"/>
<evidence type="ECO:0000313" key="2">
    <source>
        <dbReference type="EMBL" id="KAH7244476.1"/>
    </source>
</evidence>
<evidence type="ECO:0000313" key="3">
    <source>
        <dbReference type="Proteomes" id="UP000720189"/>
    </source>
</evidence>
<dbReference type="AlphaFoldDB" id="A0A9P9GST0"/>
<reference evidence="2" key="1">
    <citation type="journal article" date="2021" name="Nat. Commun.">
        <title>Genetic determinants of endophytism in the Arabidopsis root mycobiome.</title>
        <authorList>
            <person name="Mesny F."/>
            <person name="Miyauchi S."/>
            <person name="Thiergart T."/>
            <person name="Pickel B."/>
            <person name="Atanasova L."/>
            <person name="Karlsson M."/>
            <person name="Huettel B."/>
            <person name="Barry K.W."/>
            <person name="Haridas S."/>
            <person name="Chen C."/>
            <person name="Bauer D."/>
            <person name="Andreopoulos W."/>
            <person name="Pangilinan J."/>
            <person name="LaButti K."/>
            <person name="Riley R."/>
            <person name="Lipzen A."/>
            <person name="Clum A."/>
            <person name="Drula E."/>
            <person name="Henrissat B."/>
            <person name="Kohler A."/>
            <person name="Grigoriev I.V."/>
            <person name="Martin F.M."/>
            <person name="Hacquard S."/>
        </authorList>
    </citation>
    <scope>NUCLEOTIDE SEQUENCE</scope>
    <source>
        <strain evidence="2">MPI-CAGE-AT-0023</strain>
    </source>
</reference>
<feature type="region of interest" description="Disordered" evidence="1">
    <location>
        <begin position="363"/>
        <end position="387"/>
    </location>
</feature>
<feature type="compositionally biased region" description="Basic and acidic residues" evidence="1">
    <location>
        <begin position="462"/>
        <end position="473"/>
    </location>
</feature>
<dbReference type="GeneID" id="70229713"/>
<dbReference type="Proteomes" id="UP000720189">
    <property type="component" value="Unassembled WGS sequence"/>
</dbReference>
<dbReference type="RefSeq" id="XP_046047699.1">
    <property type="nucleotide sequence ID" value="XM_046199759.1"/>
</dbReference>
<accession>A0A9P9GST0</accession>
<feature type="compositionally biased region" description="Basic residues" evidence="1">
    <location>
        <begin position="435"/>
        <end position="451"/>
    </location>
</feature>
<gene>
    <name evidence="2" type="ORF">BKA55DRAFT_692276</name>
</gene>
<feature type="region of interest" description="Disordered" evidence="1">
    <location>
        <begin position="676"/>
        <end position="748"/>
    </location>
</feature>
<proteinExistence type="predicted"/>
<keyword evidence="3" id="KW-1185">Reference proteome</keyword>
<dbReference type="PANTHER" id="PTHR38166">
    <property type="entry name" value="C2H2-TYPE DOMAIN-CONTAINING PROTEIN-RELATED"/>
    <property type="match status" value="1"/>
</dbReference>
<feature type="compositionally biased region" description="Polar residues" evidence="1">
    <location>
        <begin position="363"/>
        <end position="375"/>
    </location>
</feature>
<sequence>MEHRPLPHHSPAIRRYVHETDSCLYARISAADGSDRERFYVDYHEPQLHTVQQEVSRRKPSEVERFPFLCVFHFAGCDKKFENKRDWKDHVVSQHLKLDRVLWECNEPGCTHTERTRRQRHLPAKDKTLRLKDYNGTGTLFANKHDFRTHLINHHRPTKLHDDNKDIKWVLDAEVQWLLDRQDSSMRMVCGLPQELACPMPQCAWVQFVGPTAWDQRLNHAAEHFLANPQCLDVFGGEMDAELVRWASSDEVGIHKMTPSCRLQQHDCTKSIADSGYSSMPGILPQPILSQPGDSSPMVPSKIPEWTNDATFRYRCMYSSAMPRGIGGWVEDHEDLGPLIDEESSSSAYQSFQELLSQYESVEDNSTLNTSQDSNSGDESDGTPGDNAETAAVMQWFHGWLRQWLAPLTQERPSGNASSQNTASQSQTDSGSSTQKKKGTGRPRRVPKRKRSNDGEDDGNEESPKSQRVDGGSETRMFACPYFKRNPRKYGQPKWKSCAHPGYRDIHRVKEHMYRRHSLPEYQCRRCRVDLKTSEALEVHSQQLQACTPSVGNQDGLNQEQVKRMRSKKGAGKNKNEVERWNDVYSIAFPYDQDTPSPYLYDTDQDKSAREFNLCHEFGRFLTRELPPLVGRHLNTVGCPLPETIQDDIEKLVKRLVPQLQSSFLEKIGFSTRVASEQPDNGSVTNDGTSFVESTTTRHTSEDSATTLQQESTSEDPATRSPTGSTSENSTSMFPTSNDTGGLTTIPQTVYNTTGPILPNENFFEQGMMVPTSQAIPPYFTPTIQDWQAFYQFGLDPNLPLGFGGINTS</sequence>
<feature type="compositionally biased region" description="Low complexity" evidence="1">
    <location>
        <begin position="416"/>
        <end position="434"/>
    </location>
</feature>
<name>A0A9P9GST0_FUSRE</name>
<evidence type="ECO:0000256" key="1">
    <source>
        <dbReference type="SAM" id="MobiDB-lite"/>
    </source>
</evidence>
<dbReference type="EMBL" id="JAGMUX010000011">
    <property type="protein sequence ID" value="KAH7244476.1"/>
    <property type="molecule type" value="Genomic_DNA"/>
</dbReference>
<evidence type="ECO:0008006" key="4">
    <source>
        <dbReference type="Google" id="ProtNLM"/>
    </source>
</evidence>
<organism evidence="2 3">
    <name type="scientific">Fusarium redolens</name>
    <dbReference type="NCBI Taxonomy" id="48865"/>
    <lineage>
        <taxon>Eukaryota</taxon>
        <taxon>Fungi</taxon>
        <taxon>Dikarya</taxon>
        <taxon>Ascomycota</taxon>
        <taxon>Pezizomycotina</taxon>
        <taxon>Sordariomycetes</taxon>
        <taxon>Hypocreomycetidae</taxon>
        <taxon>Hypocreales</taxon>
        <taxon>Nectriaceae</taxon>
        <taxon>Fusarium</taxon>
        <taxon>Fusarium redolens species complex</taxon>
    </lineage>
</organism>